<dbReference type="AlphaFoldDB" id="A0A6G3XMX0"/>
<keyword evidence="1" id="KW-0472">Membrane</keyword>
<evidence type="ECO:0000313" key="2">
    <source>
        <dbReference type="EMBL" id="NEE19168.1"/>
    </source>
</evidence>
<protein>
    <submittedName>
        <fullName evidence="2">Cytochrome d ubiquinol oxidase subunit II</fullName>
    </submittedName>
</protein>
<accession>A0A6G3XMX0</accession>
<keyword evidence="1" id="KW-1133">Transmembrane helix</keyword>
<organism evidence="2">
    <name type="scientific">Streptomyces sp. SID7499</name>
    <dbReference type="NCBI Taxonomy" id="2706086"/>
    <lineage>
        <taxon>Bacteria</taxon>
        <taxon>Bacillati</taxon>
        <taxon>Actinomycetota</taxon>
        <taxon>Actinomycetes</taxon>
        <taxon>Kitasatosporales</taxon>
        <taxon>Streptomycetaceae</taxon>
        <taxon>Streptomyces</taxon>
    </lineage>
</organism>
<dbReference type="EMBL" id="JAAGMN010007761">
    <property type="protein sequence ID" value="NEE19168.1"/>
    <property type="molecule type" value="Genomic_DNA"/>
</dbReference>
<feature type="non-terminal residue" evidence="2">
    <location>
        <position position="25"/>
    </location>
</feature>
<comment type="caution">
    <text evidence="2">The sequence shown here is derived from an EMBL/GenBank/DDBJ whole genome shotgun (WGS) entry which is preliminary data.</text>
</comment>
<proteinExistence type="predicted"/>
<name>A0A6G3XMX0_9ACTN</name>
<gene>
    <name evidence="2" type="ORF">G3M58_73470</name>
</gene>
<keyword evidence="1" id="KW-0812">Transmembrane</keyword>
<sequence length="25" mass="3049">MELHDVWFVLIAVLWTGYFFLEGFD</sequence>
<feature type="transmembrane region" description="Helical" evidence="1">
    <location>
        <begin position="6"/>
        <end position="24"/>
    </location>
</feature>
<evidence type="ECO:0000256" key="1">
    <source>
        <dbReference type="SAM" id="Phobius"/>
    </source>
</evidence>
<reference evidence="2" key="1">
    <citation type="submission" date="2020-01" db="EMBL/GenBank/DDBJ databases">
        <title>Insect and environment-associated Actinomycetes.</title>
        <authorList>
            <person name="Currrie C."/>
            <person name="Chevrette M."/>
            <person name="Carlson C."/>
            <person name="Stubbendieck R."/>
            <person name="Wendt-Pienkowski E."/>
        </authorList>
    </citation>
    <scope>NUCLEOTIDE SEQUENCE</scope>
    <source>
        <strain evidence="2">SID7499</strain>
    </source>
</reference>